<name>A0A7G3ZLG9_9SACH</name>
<feature type="region of interest" description="Disordered" evidence="1">
    <location>
        <begin position="197"/>
        <end position="238"/>
    </location>
</feature>
<reference evidence="3 4" key="1">
    <citation type="submission" date="2020-06" db="EMBL/GenBank/DDBJ databases">
        <title>The yeast mating-type switching endonuclease HO is a domesticated member of an unorthodox homing genetic element family.</title>
        <authorList>
            <person name="Coughlan A.Y."/>
            <person name="Lombardi L."/>
            <person name="Braun-Galleani S."/>
            <person name="Martos A.R."/>
            <person name="Galeote V."/>
            <person name="Bigey F."/>
            <person name="Dequin S."/>
            <person name="Byrne K.P."/>
            <person name="Wolfe K.H."/>
        </authorList>
    </citation>
    <scope>NUCLEOTIDE SEQUENCE [LARGE SCALE GENOMIC DNA]</scope>
    <source>
        <strain evidence="3 4">CBS764</strain>
    </source>
</reference>
<sequence>MSMSVRHFRGKSSRVDDSLESVVEDTTQPVISRQDEISDSESSDDEPEETSSSEEDEKVVAIQRPQFLNKVKRQQTDAAAEDREAKRRDTLNERIRQENLASEAREKLESQLSTAFGTNDDLLRRILALDDNDAVDPEHERQEWLIRCAIRKKLRRDALLAKQLEMEQYEANKLNIGQPADPVNKCETALLKPELESTGNARFKKPSQQWKPSKALNPRFSSSTGMPEQKEETEYSYI</sequence>
<protein>
    <recommendedName>
        <fullName evidence="2">Micro-fibrillar-associated protein 1 C-terminal domain-containing protein</fullName>
    </recommendedName>
</protein>
<keyword evidence="4" id="KW-1185">Reference proteome</keyword>
<feature type="compositionally biased region" description="Basic and acidic residues" evidence="1">
    <location>
        <begin position="80"/>
        <end position="106"/>
    </location>
</feature>
<dbReference type="Pfam" id="PF06991">
    <property type="entry name" value="MFAP1"/>
    <property type="match status" value="1"/>
</dbReference>
<dbReference type="RefSeq" id="XP_037141029.1">
    <property type="nucleotide sequence ID" value="XM_037285133.1"/>
</dbReference>
<organism evidence="3 4">
    <name type="scientific">Torulaspora globosa</name>
    <dbReference type="NCBI Taxonomy" id="48254"/>
    <lineage>
        <taxon>Eukaryota</taxon>
        <taxon>Fungi</taxon>
        <taxon>Dikarya</taxon>
        <taxon>Ascomycota</taxon>
        <taxon>Saccharomycotina</taxon>
        <taxon>Saccharomycetes</taxon>
        <taxon>Saccharomycetales</taxon>
        <taxon>Saccharomycetaceae</taxon>
        <taxon>Torulaspora</taxon>
    </lineage>
</organism>
<accession>A0A7G3ZLG9</accession>
<feature type="compositionally biased region" description="Acidic residues" evidence="1">
    <location>
        <begin position="37"/>
        <end position="57"/>
    </location>
</feature>
<dbReference type="Proteomes" id="UP000515788">
    <property type="component" value="Chromosome 7"/>
</dbReference>
<feature type="compositionally biased region" description="Basic and acidic residues" evidence="1">
    <location>
        <begin position="228"/>
        <end position="238"/>
    </location>
</feature>
<dbReference type="InterPro" id="IPR009730">
    <property type="entry name" value="MFAP1_C"/>
</dbReference>
<dbReference type="OrthoDB" id="4070429at2759"/>
<feature type="region of interest" description="Disordered" evidence="1">
    <location>
        <begin position="1"/>
        <end position="106"/>
    </location>
</feature>
<evidence type="ECO:0000259" key="2">
    <source>
        <dbReference type="Pfam" id="PF06991"/>
    </source>
</evidence>
<dbReference type="AlphaFoldDB" id="A0A7G3ZLG9"/>
<feature type="domain" description="Micro-fibrillar-associated protein 1 C-terminal" evidence="2">
    <location>
        <begin position="53"/>
        <end position="171"/>
    </location>
</feature>
<evidence type="ECO:0000313" key="4">
    <source>
        <dbReference type="Proteomes" id="UP000515788"/>
    </source>
</evidence>
<feature type="compositionally biased region" description="Basic residues" evidence="1">
    <location>
        <begin position="1"/>
        <end position="12"/>
    </location>
</feature>
<dbReference type="GeneID" id="59327596"/>
<evidence type="ECO:0000256" key="1">
    <source>
        <dbReference type="SAM" id="MobiDB-lite"/>
    </source>
</evidence>
<proteinExistence type="predicted"/>
<gene>
    <name evidence="3" type="ORF">HG536_0G02140</name>
</gene>
<dbReference type="KEGG" id="tgb:HG536_0G02140"/>
<evidence type="ECO:0000313" key="3">
    <source>
        <dbReference type="EMBL" id="QLL34355.1"/>
    </source>
</evidence>
<dbReference type="EMBL" id="CP059252">
    <property type="protein sequence ID" value="QLL34355.1"/>
    <property type="molecule type" value="Genomic_DNA"/>
</dbReference>